<dbReference type="Proteomes" id="UP000256294">
    <property type="component" value="Unassembled WGS sequence"/>
</dbReference>
<accession>A0A3D9UKF3</accession>
<evidence type="ECO:0000313" key="7">
    <source>
        <dbReference type="Proteomes" id="UP000256294"/>
    </source>
</evidence>
<dbReference type="InterPro" id="IPR002559">
    <property type="entry name" value="Transposase_11"/>
</dbReference>
<sequence>MKPMTIIAIKHQLMQFFNDALLEKMARRCGFTRRLRCLEPRLFILALIQVISTGNITSISHLHQQINGLMPEKKHRIQYRPFYNHLKKSALTDFVKILVRFAIAQFVEKHVIPPPKKFQRIKNVLLQDGSSFKVHSALSGTFAYRFSPSLAAVECHMTLYLFTQVPTEMTITADTASERAYLPAPEMLRDQLLLADAGYADFAYFQQVSQYGGSFIVRGGKSLNPLIIDAKNGQGKSLPKLRALKLKDITRRKNRSEVLDLTCRRDGFEFRIIRRWVAEERRYCLWLTNLSATEFTADDIMVVYRCRWQVELLFNELKSHTNWRSYATRHKSIVENLIWLSLLGLLFRRSLARRLLPTVSLLKAANNTCIWLRPILSSVLQKAWSEIIFCLEEAKEYLSQNAFKTPQRKVRKNMILDECFKQIN</sequence>
<evidence type="ECO:0000256" key="1">
    <source>
        <dbReference type="ARBA" id="ARBA00010075"/>
    </source>
</evidence>
<dbReference type="PANTHER" id="PTHR33258">
    <property type="entry name" value="TRANSPOSASE INSL FOR INSERTION SEQUENCE ELEMENT IS186A-RELATED"/>
    <property type="match status" value="1"/>
</dbReference>
<reference evidence="6 7" key="1">
    <citation type="submission" date="2018-08" db="EMBL/GenBank/DDBJ databases">
        <title>Genomic Encyclopedia of Archaeal and Bacterial Type Strains, Phase II (KMG-II): from individual species to whole genera.</title>
        <authorList>
            <person name="Goeker M."/>
        </authorList>
    </citation>
    <scope>NUCLEOTIDE SEQUENCE [LARGE SCALE GENOMIC DNA]</scope>
    <source>
        <strain evidence="6 7">DSM 17905</strain>
    </source>
</reference>
<evidence type="ECO:0000256" key="3">
    <source>
        <dbReference type="ARBA" id="ARBA00023125"/>
    </source>
</evidence>
<dbReference type="GO" id="GO:0003677">
    <property type="term" value="F:DNA binding"/>
    <property type="evidence" value="ECO:0007669"/>
    <property type="project" value="UniProtKB-KW"/>
</dbReference>
<organism evidence="6 7">
    <name type="scientific">Xenorhabdus cabanillasii</name>
    <dbReference type="NCBI Taxonomy" id="351673"/>
    <lineage>
        <taxon>Bacteria</taxon>
        <taxon>Pseudomonadati</taxon>
        <taxon>Pseudomonadota</taxon>
        <taxon>Gammaproteobacteria</taxon>
        <taxon>Enterobacterales</taxon>
        <taxon>Morganellaceae</taxon>
        <taxon>Xenorhabdus</taxon>
    </lineage>
</organism>
<gene>
    <name evidence="6" type="ORF">BDD26_1109</name>
</gene>
<comment type="similarity">
    <text evidence="1">Belongs to the transposase 11 family.</text>
</comment>
<evidence type="ECO:0000256" key="4">
    <source>
        <dbReference type="ARBA" id="ARBA00023172"/>
    </source>
</evidence>
<evidence type="ECO:0000313" key="6">
    <source>
        <dbReference type="EMBL" id="REF26464.1"/>
    </source>
</evidence>
<dbReference type="NCBIfam" id="NF033592">
    <property type="entry name" value="transpos_IS4_1"/>
    <property type="match status" value="1"/>
</dbReference>
<dbReference type="AlphaFoldDB" id="A0A3D9UKF3"/>
<evidence type="ECO:0000256" key="2">
    <source>
        <dbReference type="ARBA" id="ARBA00022578"/>
    </source>
</evidence>
<dbReference type="Pfam" id="PF01609">
    <property type="entry name" value="DDE_Tnp_1"/>
    <property type="match status" value="1"/>
</dbReference>
<comment type="caution">
    <text evidence="6">The sequence shown here is derived from an EMBL/GenBank/DDBJ whole genome shotgun (WGS) entry which is preliminary data.</text>
</comment>
<dbReference type="GO" id="GO:0006313">
    <property type="term" value="P:DNA transposition"/>
    <property type="evidence" value="ECO:0007669"/>
    <property type="project" value="InterPro"/>
</dbReference>
<proteinExistence type="inferred from homology"/>
<keyword evidence="7" id="KW-1185">Reference proteome</keyword>
<dbReference type="SUPFAM" id="SSF53098">
    <property type="entry name" value="Ribonuclease H-like"/>
    <property type="match status" value="1"/>
</dbReference>
<dbReference type="GO" id="GO:0004803">
    <property type="term" value="F:transposase activity"/>
    <property type="evidence" value="ECO:0007669"/>
    <property type="project" value="InterPro"/>
</dbReference>
<keyword evidence="2" id="KW-0815">Transposition</keyword>
<keyword evidence="3" id="KW-0238">DNA-binding</keyword>
<protein>
    <submittedName>
        <fullName evidence="6">IS4 transposase</fullName>
    </submittedName>
</protein>
<dbReference type="EMBL" id="QTUB01000001">
    <property type="protein sequence ID" value="REF26464.1"/>
    <property type="molecule type" value="Genomic_DNA"/>
</dbReference>
<keyword evidence="4" id="KW-0233">DNA recombination</keyword>
<name>A0A3D9UKF3_9GAMM</name>
<dbReference type="PANTHER" id="PTHR33258:SF1">
    <property type="entry name" value="TRANSPOSASE INSL FOR INSERTION SEQUENCE ELEMENT IS186A-RELATED"/>
    <property type="match status" value="1"/>
</dbReference>
<evidence type="ECO:0000259" key="5">
    <source>
        <dbReference type="Pfam" id="PF01609"/>
    </source>
</evidence>
<dbReference type="InterPro" id="IPR047952">
    <property type="entry name" value="Transpos_IS4"/>
</dbReference>
<dbReference type="InterPro" id="IPR012337">
    <property type="entry name" value="RNaseH-like_sf"/>
</dbReference>
<feature type="domain" description="Transposase IS4-like" evidence="5">
    <location>
        <begin position="123"/>
        <end position="343"/>
    </location>
</feature>